<proteinExistence type="predicted"/>
<gene>
    <name evidence="3" type="ORF">H9734_06250</name>
</gene>
<evidence type="ECO:0000313" key="3">
    <source>
        <dbReference type="EMBL" id="HIX77178.1"/>
    </source>
</evidence>
<feature type="domain" description="RND related barrel-sandwich hybrid" evidence="2">
    <location>
        <begin position="74"/>
        <end position="222"/>
    </location>
</feature>
<protein>
    <recommendedName>
        <fullName evidence="2">RND related barrel-sandwich hybrid domain-containing protein</fullName>
    </recommendedName>
</protein>
<reference evidence="3" key="1">
    <citation type="journal article" date="2021" name="PeerJ">
        <title>Extensive microbial diversity within the chicken gut microbiome revealed by metagenomics and culture.</title>
        <authorList>
            <person name="Gilroy R."/>
            <person name="Ravi A."/>
            <person name="Getino M."/>
            <person name="Pursley I."/>
            <person name="Horton D.L."/>
            <person name="Alikhan N.F."/>
            <person name="Baker D."/>
            <person name="Gharbi K."/>
            <person name="Hall N."/>
            <person name="Watson M."/>
            <person name="Adriaenssens E.M."/>
            <person name="Foster-Nyarko E."/>
            <person name="Jarju S."/>
            <person name="Secka A."/>
            <person name="Antonio M."/>
            <person name="Oren A."/>
            <person name="Chaudhuri R.R."/>
            <person name="La Ragione R."/>
            <person name="Hildebrand F."/>
            <person name="Pallen M.J."/>
        </authorList>
    </citation>
    <scope>NUCLEOTIDE SEQUENCE</scope>
    <source>
        <strain evidence="3">CHK183-1962</strain>
    </source>
</reference>
<reference evidence="3" key="2">
    <citation type="submission" date="2021-04" db="EMBL/GenBank/DDBJ databases">
        <authorList>
            <person name="Gilroy R."/>
        </authorList>
    </citation>
    <scope>NUCLEOTIDE SEQUENCE</scope>
    <source>
        <strain evidence="3">CHK183-1962</strain>
    </source>
</reference>
<comment type="caution">
    <text evidence="3">The sequence shown here is derived from an EMBL/GenBank/DDBJ whole genome shotgun (WGS) entry which is preliminary data.</text>
</comment>
<evidence type="ECO:0000256" key="1">
    <source>
        <dbReference type="SAM" id="Phobius"/>
    </source>
</evidence>
<name>A0A9D1XCW1_9FIRM</name>
<dbReference type="Pfam" id="PF26018">
    <property type="entry name" value="BSH_RND_rel"/>
    <property type="match status" value="1"/>
</dbReference>
<keyword evidence="1" id="KW-1133">Transmembrane helix</keyword>
<dbReference type="InterPro" id="IPR058709">
    <property type="entry name" value="BSH_RND-rel"/>
</dbReference>
<dbReference type="EMBL" id="DXEK01000103">
    <property type="protein sequence ID" value="HIX77178.1"/>
    <property type="molecule type" value="Genomic_DNA"/>
</dbReference>
<keyword evidence="1" id="KW-0472">Membrane</keyword>
<evidence type="ECO:0000259" key="2">
    <source>
        <dbReference type="Pfam" id="PF26018"/>
    </source>
</evidence>
<feature type="transmembrane region" description="Helical" evidence="1">
    <location>
        <begin position="21"/>
        <end position="45"/>
    </location>
</feature>
<sequence>MAARKHQTQKKRREGARPHKIHLNIGTVIFLAAFVYLILRLFLYFTETHITSYQVVSGPLSSNETYTAIALREESVVYAETDGYIHYYTTDVSKVGKNSPVCSIGNSEKVSVLTETTAEQKADARKILSEYAASYSADRFSELNGTRSALENVLRGDSSQALEDAGAMLAQEDGVVVYTTDGYEGYTTEDVTEDWFDVNSYSGQAHLSSDQVNAGDPVYRLVTSEEWTLVIPVTDRQFAKLSTMTSIKVKFLKDGQTQNGTIETRQIQGKNYAFVTLQNGMARYAQDRFLNIELVTNIQSGLKIPNTAITKKEFYQIPTAYRTAGGDSSSYGVLREVLKDDGTMTTEFVSVTFYTDPEEQLADGETRSYYYVDPSQLEAGDVLVAQDSQTKFTVRDTVSLKGVYRLNVGYAVFCPINVLDQNDEFTIIASGTSYGVSQYDYIAADASAVVENQIMN</sequence>
<evidence type="ECO:0000313" key="4">
    <source>
        <dbReference type="Proteomes" id="UP000886890"/>
    </source>
</evidence>
<dbReference type="Proteomes" id="UP000886890">
    <property type="component" value="Unassembled WGS sequence"/>
</dbReference>
<organism evidence="3 4">
    <name type="scientific">Candidatus Fusicatenibacter merdavium</name>
    <dbReference type="NCBI Taxonomy" id="2838600"/>
    <lineage>
        <taxon>Bacteria</taxon>
        <taxon>Bacillati</taxon>
        <taxon>Bacillota</taxon>
        <taxon>Clostridia</taxon>
        <taxon>Lachnospirales</taxon>
        <taxon>Lachnospiraceae</taxon>
        <taxon>Fusicatenibacter</taxon>
    </lineage>
</organism>
<dbReference type="AlphaFoldDB" id="A0A9D1XCW1"/>
<accession>A0A9D1XCW1</accession>
<keyword evidence="1" id="KW-0812">Transmembrane</keyword>